<name>A0A5C8NY13_9BURK</name>
<proteinExistence type="predicted"/>
<dbReference type="Gene3D" id="3.30.2310.20">
    <property type="entry name" value="RelE-like"/>
    <property type="match status" value="1"/>
</dbReference>
<protein>
    <submittedName>
        <fullName evidence="1">Uncharacterized protein</fullName>
    </submittedName>
</protein>
<evidence type="ECO:0000313" key="1">
    <source>
        <dbReference type="EMBL" id="TXL66208.1"/>
    </source>
</evidence>
<dbReference type="SUPFAM" id="SSF143011">
    <property type="entry name" value="RelE-like"/>
    <property type="match status" value="1"/>
</dbReference>
<accession>A0A5C8NY13</accession>
<gene>
    <name evidence="1" type="ORF">FHP08_09045</name>
</gene>
<comment type="caution">
    <text evidence="1">The sequence shown here is derived from an EMBL/GenBank/DDBJ whole genome shotgun (WGS) entry which is preliminary data.</text>
</comment>
<dbReference type="RefSeq" id="WP_147704120.1">
    <property type="nucleotide sequence ID" value="NZ_VDUY01000003.1"/>
</dbReference>
<evidence type="ECO:0000313" key="2">
    <source>
        <dbReference type="Proteomes" id="UP000321548"/>
    </source>
</evidence>
<dbReference type="OrthoDB" id="5570653at2"/>
<dbReference type="InterPro" id="IPR035093">
    <property type="entry name" value="RelE/ParE_toxin_dom_sf"/>
</dbReference>
<dbReference type="Proteomes" id="UP000321548">
    <property type="component" value="Unassembled WGS sequence"/>
</dbReference>
<reference evidence="1 2" key="1">
    <citation type="submission" date="2019-06" db="EMBL/GenBank/DDBJ databases">
        <title>Quisquiliibacterium sp. nov., isolated from a maize field.</title>
        <authorList>
            <person name="Lin S.-Y."/>
            <person name="Tsai C.-F."/>
            <person name="Young C.-C."/>
        </authorList>
    </citation>
    <scope>NUCLEOTIDE SEQUENCE [LARGE SCALE GENOMIC DNA]</scope>
    <source>
        <strain evidence="1 2">CC-CFT501</strain>
    </source>
</reference>
<sequence length="69" mass="7686">MPANVRALPIGKIRSLAQGPPALGNVVGKLTGRNESRLRVQAWRLMYRLFDDRRVSLAIKIGVRGGVYR</sequence>
<dbReference type="AlphaFoldDB" id="A0A5C8NY13"/>
<organism evidence="1 2">
    <name type="scientific">Zeimonas arvi</name>
    <dbReference type="NCBI Taxonomy" id="2498847"/>
    <lineage>
        <taxon>Bacteria</taxon>
        <taxon>Pseudomonadati</taxon>
        <taxon>Pseudomonadota</taxon>
        <taxon>Betaproteobacteria</taxon>
        <taxon>Burkholderiales</taxon>
        <taxon>Burkholderiaceae</taxon>
        <taxon>Zeimonas</taxon>
    </lineage>
</organism>
<keyword evidence="2" id="KW-1185">Reference proteome</keyword>
<dbReference type="EMBL" id="VDUY01000003">
    <property type="protein sequence ID" value="TXL66208.1"/>
    <property type="molecule type" value="Genomic_DNA"/>
</dbReference>